<evidence type="ECO:0000313" key="5">
    <source>
        <dbReference type="Proteomes" id="UP000037600"/>
    </source>
</evidence>
<evidence type="ECO:0000313" key="4">
    <source>
        <dbReference type="EMBL" id="KMT66096.1"/>
    </source>
</evidence>
<evidence type="ECO:0000256" key="1">
    <source>
        <dbReference type="ARBA" id="ARBA00022468"/>
    </source>
</evidence>
<comment type="caution">
    <text evidence="4">The sequence shown here is derived from an EMBL/GenBank/DDBJ whole genome shotgun (WGS) entry which is preliminary data.</text>
</comment>
<feature type="compositionally biased region" description="Polar residues" evidence="3">
    <location>
        <begin position="50"/>
        <end position="59"/>
    </location>
</feature>
<accession>A0A0J8JNB4</accession>
<proteinExistence type="predicted"/>
<keyword evidence="2" id="KW-0690">Ribosome biogenesis</keyword>
<dbReference type="GO" id="GO:0005096">
    <property type="term" value="F:GTPase activator activity"/>
    <property type="evidence" value="ECO:0007669"/>
    <property type="project" value="UniProtKB-KW"/>
</dbReference>
<evidence type="ECO:0000256" key="3">
    <source>
        <dbReference type="SAM" id="MobiDB-lite"/>
    </source>
</evidence>
<dbReference type="EMBL" id="LAZL01000007">
    <property type="protein sequence ID" value="KMT66096.1"/>
    <property type="molecule type" value="Genomic_DNA"/>
</dbReference>
<dbReference type="NCBIfam" id="NF003560">
    <property type="entry name" value="PRK05244.1-1"/>
    <property type="match status" value="1"/>
</dbReference>
<evidence type="ECO:0000256" key="2">
    <source>
        <dbReference type="ARBA" id="ARBA00022517"/>
    </source>
</evidence>
<feature type="region of interest" description="Disordered" evidence="3">
    <location>
        <begin position="1"/>
        <end position="72"/>
    </location>
</feature>
<gene>
    <name evidence="4" type="ORF">XM47_05555</name>
</gene>
<protein>
    <recommendedName>
        <fullName evidence="6">Der GTPase-activating protein YihI</fullName>
    </recommendedName>
</protein>
<evidence type="ECO:0008006" key="6">
    <source>
        <dbReference type="Google" id="ProtNLM"/>
    </source>
</evidence>
<name>A0A0J8JNB4_9ALTE</name>
<organism evidence="4 5">
    <name type="scientific">Catenovulum maritimum</name>
    <dbReference type="NCBI Taxonomy" id="1513271"/>
    <lineage>
        <taxon>Bacteria</taxon>
        <taxon>Pseudomonadati</taxon>
        <taxon>Pseudomonadota</taxon>
        <taxon>Gammaproteobacteria</taxon>
        <taxon>Alteromonadales</taxon>
        <taxon>Alteromonadaceae</taxon>
        <taxon>Catenovulum</taxon>
    </lineage>
</organism>
<keyword evidence="5" id="KW-1185">Reference proteome</keyword>
<dbReference type="InterPro" id="IPR007336">
    <property type="entry name" value="YihI"/>
</dbReference>
<dbReference type="GO" id="GO:0042254">
    <property type="term" value="P:ribosome biogenesis"/>
    <property type="evidence" value="ECO:0007669"/>
    <property type="project" value="UniProtKB-KW"/>
</dbReference>
<feature type="compositionally biased region" description="Polar residues" evidence="3">
    <location>
        <begin position="18"/>
        <end position="34"/>
    </location>
</feature>
<keyword evidence="1" id="KW-0343">GTPase activation</keyword>
<dbReference type="STRING" id="1513271.XM47_05555"/>
<dbReference type="Proteomes" id="UP000037600">
    <property type="component" value="Unassembled WGS sequence"/>
</dbReference>
<dbReference type="AlphaFoldDB" id="A0A0J8JNB4"/>
<sequence>MSNHVETKAHGKGHKPGSRNSITALKSEQTNSNQPKDKRLGSKKPISLVVNETKTNIPKTQPKAKLVNENKAPDQTEKWTLELDQLEQDEKLADLLSRFDDGETLNANEMAELNKKTDRHAWLLEKLGLAEEELSEEDALLAEFENAKLDKGDFE</sequence>
<reference evidence="4 5" key="1">
    <citation type="submission" date="2015-04" db="EMBL/GenBank/DDBJ databases">
        <title>Draft Genome Sequence of the Novel Agar-Digesting Marine Bacterium Q1.</title>
        <authorList>
            <person name="Li Y."/>
            <person name="Li D."/>
            <person name="Chen G."/>
            <person name="Du Z."/>
        </authorList>
    </citation>
    <scope>NUCLEOTIDE SEQUENCE [LARGE SCALE GENOMIC DNA]</scope>
    <source>
        <strain evidence="4 5">Q1</strain>
    </source>
</reference>
<dbReference type="Pfam" id="PF04220">
    <property type="entry name" value="YihI"/>
    <property type="match status" value="1"/>
</dbReference>